<organism evidence="2 3">
    <name type="scientific">Actinopolymorpha rutila</name>
    <dbReference type="NCBI Taxonomy" id="446787"/>
    <lineage>
        <taxon>Bacteria</taxon>
        <taxon>Bacillati</taxon>
        <taxon>Actinomycetota</taxon>
        <taxon>Actinomycetes</taxon>
        <taxon>Propionibacteriales</taxon>
        <taxon>Actinopolymorphaceae</taxon>
        <taxon>Actinopolymorpha</taxon>
    </lineage>
</organism>
<evidence type="ECO:0000313" key="3">
    <source>
        <dbReference type="Proteomes" id="UP000579605"/>
    </source>
</evidence>
<dbReference type="RefSeq" id="WP_179785652.1">
    <property type="nucleotide sequence ID" value="NZ_BAAARR010000012.1"/>
</dbReference>
<dbReference type="Pfam" id="PF08044">
    <property type="entry name" value="DUF1707"/>
    <property type="match status" value="1"/>
</dbReference>
<accession>A0A852Z5W8</accession>
<dbReference type="AlphaFoldDB" id="A0A852Z5W8"/>
<name>A0A852Z5W8_9ACTN</name>
<proteinExistence type="predicted"/>
<evidence type="ECO:0000313" key="2">
    <source>
        <dbReference type="EMBL" id="NYH87615.1"/>
    </source>
</evidence>
<dbReference type="Proteomes" id="UP000579605">
    <property type="component" value="Unassembled WGS sequence"/>
</dbReference>
<dbReference type="EMBL" id="JACBZH010000001">
    <property type="protein sequence ID" value="NYH87615.1"/>
    <property type="molecule type" value="Genomic_DNA"/>
</dbReference>
<dbReference type="InterPro" id="IPR012551">
    <property type="entry name" value="DUF1707_SHOCT-like"/>
</dbReference>
<evidence type="ECO:0000259" key="1">
    <source>
        <dbReference type="Pfam" id="PF08044"/>
    </source>
</evidence>
<protein>
    <recommendedName>
        <fullName evidence="1">DUF1707 domain-containing protein</fullName>
    </recommendedName>
</protein>
<comment type="caution">
    <text evidence="2">The sequence shown here is derived from an EMBL/GenBank/DDBJ whole genome shotgun (WGS) entry which is preliminary data.</text>
</comment>
<keyword evidence="3" id="KW-1185">Reference proteome</keyword>
<gene>
    <name evidence="2" type="ORF">F4554_000253</name>
</gene>
<feature type="domain" description="DUF1707" evidence="1">
    <location>
        <begin position="13"/>
        <end position="65"/>
    </location>
</feature>
<reference evidence="2 3" key="1">
    <citation type="submission" date="2020-07" db="EMBL/GenBank/DDBJ databases">
        <title>Sequencing the genomes of 1000 actinobacteria strains.</title>
        <authorList>
            <person name="Klenk H.-P."/>
        </authorList>
    </citation>
    <scope>NUCLEOTIDE SEQUENCE [LARGE SCALE GENOMIC DNA]</scope>
    <source>
        <strain evidence="2 3">DSM 18448</strain>
    </source>
</reference>
<sequence>MTEAMTGAEMFLVRIGDAERGTCLDALTEHHRYGRLSAEECDRRQQAALEALTAADLGRLVADLPSLPTGVDRRVRRLAAR</sequence>